<dbReference type="Proteomes" id="UP000242313">
    <property type="component" value="Unassembled WGS sequence"/>
</dbReference>
<dbReference type="Pfam" id="PF03924">
    <property type="entry name" value="CHASE"/>
    <property type="match status" value="1"/>
</dbReference>
<dbReference type="GO" id="GO:0005886">
    <property type="term" value="C:plasma membrane"/>
    <property type="evidence" value="ECO:0007669"/>
    <property type="project" value="UniProtKB-SubCell"/>
</dbReference>
<evidence type="ECO:0000256" key="6">
    <source>
        <dbReference type="ARBA" id="ARBA00023136"/>
    </source>
</evidence>
<dbReference type="SMART" id="SM01079">
    <property type="entry name" value="CHASE"/>
    <property type="match status" value="1"/>
</dbReference>
<dbReference type="EMBL" id="NTMR01000005">
    <property type="protein sequence ID" value="PBK05144.1"/>
    <property type="molecule type" value="Genomic_DNA"/>
</dbReference>
<feature type="domain" description="CHASE" evidence="9">
    <location>
        <begin position="112"/>
        <end position="207"/>
    </location>
</feature>
<comment type="cofactor">
    <cofactor evidence="1">
        <name>Mg(2+)</name>
        <dbReference type="ChEBI" id="CHEBI:18420"/>
    </cofactor>
</comment>
<dbReference type="InterPro" id="IPR050469">
    <property type="entry name" value="Diguanylate_Cyclase"/>
</dbReference>
<dbReference type="Gene3D" id="3.30.450.20">
    <property type="entry name" value="PAS domain"/>
    <property type="match status" value="1"/>
</dbReference>
<dbReference type="InterPro" id="IPR029787">
    <property type="entry name" value="Nucleotide_cyclase"/>
</dbReference>
<evidence type="ECO:0000259" key="9">
    <source>
        <dbReference type="PROSITE" id="PS50839"/>
    </source>
</evidence>
<dbReference type="SUPFAM" id="SSF55073">
    <property type="entry name" value="Nucleotide cyclase"/>
    <property type="match status" value="1"/>
</dbReference>
<dbReference type="GO" id="GO:0043709">
    <property type="term" value="P:cell adhesion involved in single-species biofilm formation"/>
    <property type="evidence" value="ECO:0007669"/>
    <property type="project" value="TreeGrafter"/>
</dbReference>
<protein>
    <recommendedName>
        <fullName evidence="3">diguanylate cyclase</fullName>
        <ecNumber evidence="3">2.7.7.65</ecNumber>
    </recommendedName>
</protein>
<dbReference type="PROSITE" id="PS50839">
    <property type="entry name" value="CHASE"/>
    <property type="match status" value="1"/>
</dbReference>
<keyword evidence="6 8" id="KW-0472">Membrane</keyword>
<dbReference type="PANTHER" id="PTHR45138:SF9">
    <property type="entry name" value="DIGUANYLATE CYCLASE DGCM-RELATED"/>
    <property type="match status" value="1"/>
</dbReference>
<dbReference type="SUPFAM" id="SSF55785">
    <property type="entry name" value="PYP-like sensor domain (PAS domain)"/>
    <property type="match status" value="1"/>
</dbReference>
<dbReference type="InterPro" id="IPR000014">
    <property type="entry name" value="PAS"/>
</dbReference>
<comment type="caution">
    <text evidence="11">The sequence shown here is derived from an EMBL/GenBank/DDBJ whole genome shotgun (WGS) entry which is preliminary data.</text>
</comment>
<comment type="subcellular location">
    <subcellularLocation>
        <location evidence="2">Cell inner membrane</location>
    </subcellularLocation>
</comment>
<dbReference type="InterPro" id="IPR006189">
    <property type="entry name" value="CHASE_dom"/>
</dbReference>
<dbReference type="Pfam" id="PF00990">
    <property type="entry name" value="GGDEF"/>
    <property type="match status" value="1"/>
</dbReference>
<evidence type="ECO:0000313" key="11">
    <source>
        <dbReference type="EMBL" id="PBK05144.1"/>
    </source>
</evidence>
<evidence type="ECO:0000256" key="7">
    <source>
        <dbReference type="ARBA" id="ARBA00034247"/>
    </source>
</evidence>
<reference evidence="11 12" key="1">
    <citation type="submission" date="2017-09" db="EMBL/GenBank/DDBJ databases">
        <title>Pseudomonas abyssi sp. nov. isolated from Abyssopelagic Water.</title>
        <authorList>
            <person name="Wei Y."/>
        </authorList>
    </citation>
    <scope>NUCLEOTIDE SEQUENCE [LARGE SCALE GENOMIC DNA]</scope>
    <source>
        <strain evidence="11 12">MT5</strain>
    </source>
</reference>
<dbReference type="InterPro" id="IPR000160">
    <property type="entry name" value="GGDEF_dom"/>
</dbReference>
<evidence type="ECO:0000256" key="3">
    <source>
        <dbReference type="ARBA" id="ARBA00012528"/>
    </source>
</evidence>
<dbReference type="InterPro" id="IPR042240">
    <property type="entry name" value="CHASE_sf"/>
</dbReference>
<dbReference type="InterPro" id="IPR043128">
    <property type="entry name" value="Rev_trsase/Diguanyl_cyclase"/>
</dbReference>
<evidence type="ECO:0000256" key="5">
    <source>
        <dbReference type="ARBA" id="ARBA00022989"/>
    </source>
</evidence>
<proteinExistence type="predicted"/>
<dbReference type="EC" id="2.7.7.65" evidence="3"/>
<feature type="transmembrane region" description="Helical" evidence="8">
    <location>
        <begin position="260"/>
        <end position="283"/>
    </location>
</feature>
<dbReference type="AlphaFoldDB" id="A0A2A3MKS9"/>
<dbReference type="SMART" id="SM00267">
    <property type="entry name" value="GGDEF"/>
    <property type="match status" value="1"/>
</dbReference>
<evidence type="ECO:0000256" key="4">
    <source>
        <dbReference type="ARBA" id="ARBA00022692"/>
    </source>
</evidence>
<dbReference type="InterPro" id="IPR035965">
    <property type="entry name" value="PAS-like_dom_sf"/>
</dbReference>
<keyword evidence="4 8" id="KW-0812">Transmembrane</keyword>
<dbReference type="Gene3D" id="3.30.70.270">
    <property type="match status" value="1"/>
</dbReference>
<evidence type="ECO:0000256" key="2">
    <source>
        <dbReference type="ARBA" id="ARBA00004533"/>
    </source>
</evidence>
<dbReference type="Gene3D" id="3.30.450.350">
    <property type="entry name" value="CHASE domain"/>
    <property type="match status" value="1"/>
</dbReference>
<evidence type="ECO:0000256" key="1">
    <source>
        <dbReference type="ARBA" id="ARBA00001946"/>
    </source>
</evidence>
<accession>A0A2A3MKS9</accession>
<dbReference type="CDD" id="cd01949">
    <property type="entry name" value="GGDEF"/>
    <property type="match status" value="1"/>
</dbReference>
<dbReference type="GO" id="GO:0007165">
    <property type="term" value="P:signal transduction"/>
    <property type="evidence" value="ECO:0007669"/>
    <property type="project" value="UniProtKB-ARBA"/>
</dbReference>
<comment type="catalytic activity">
    <reaction evidence="7">
        <text>2 GTP = 3',3'-c-di-GMP + 2 diphosphate</text>
        <dbReference type="Rhea" id="RHEA:24898"/>
        <dbReference type="ChEBI" id="CHEBI:33019"/>
        <dbReference type="ChEBI" id="CHEBI:37565"/>
        <dbReference type="ChEBI" id="CHEBI:58805"/>
        <dbReference type="EC" id="2.7.7.65"/>
    </reaction>
</comment>
<dbReference type="GO" id="GO:0052621">
    <property type="term" value="F:diguanylate cyclase activity"/>
    <property type="evidence" value="ECO:0007669"/>
    <property type="project" value="UniProtKB-EC"/>
</dbReference>
<gene>
    <name evidence="11" type="ORF">CNQ84_04955</name>
</gene>
<sequence length="620" mass="70285">MPAIAIPAPIKQFPRLILALFCILALALYLLWQALLNAEQEQARARLQIEADALAHQIQTRFEQQAATLLRLAERWPQHRENRDLWTRNASQLLRDYHNFQAIEWMDASFRMRWIEPLNGNEAAIGLIYKPDHPNYPLLLAARDSGQPRLSNSFELVQGGLGLAYYIPLHRISGDVRRFDGFLLGIFRVEVLINDLLSELQAADRSLRFEEQGVALYRSESDYQAAPWRVSSPVTLADNSNFALVMQPTHQLLASTTTHLPLMVVVSGALAALLLCISLLLTVRGAQRSQQLARSNHQLQAEVKRRQDTEESLQHNQARLKLIHDMTDHSHDALFILGLDPLEVVYLNRTCWQSLGYSEAELLEILRIAPNDVMPGAIKWLEELSSMIHSQGDAIFQKRVIRRDGQNRPLEVSVRHLRRMGRDYLICVGRDNSEQLQLAARLQQLSHQDGLTGLFNRRYFDKTLISEWRRLRREQTPLGLLMLDVDHFKHFNDELGHQAGDDALQQVATALNSCLMREGDCVCRYGGEEFAVILPGAGASQCLQVAERIHDAIAKLNIRHPHTTVEHGRLTVSIGAASLIPQPQWSPHDLVHQADTALYQAKAAGRNRSQLSKPEEAQPR</sequence>
<evidence type="ECO:0000259" key="10">
    <source>
        <dbReference type="PROSITE" id="PS50887"/>
    </source>
</evidence>
<dbReference type="NCBIfam" id="TIGR00254">
    <property type="entry name" value="GGDEF"/>
    <property type="match status" value="1"/>
</dbReference>
<dbReference type="RefSeq" id="WP_096003813.1">
    <property type="nucleotide sequence ID" value="NZ_NTMR01000005.1"/>
</dbReference>
<dbReference type="FunFam" id="3.30.70.270:FF:000001">
    <property type="entry name" value="Diguanylate cyclase domain protein"/>
    <property type="match status" value="1"/>
</dbReference>
<evidence type="ECO:0000256" key="8">
    <source>
        <dbReference type="SAM" id="Phobius"/>
    </source>
</evidence>
<name>A0A2A3MKS9_9PSED</name>
<keyword evidence="5 8" id="KW-1133">Transmembrane helix</keyword>
<dbReference type="PROSITE" id="PS50887">
    <property type="entry name" value="GGDEF"/>
    <property type="match status" value="1"/>
</dbReference>
<feature type="domain" description="GGDEF" evidence="10">
    <location>
        <begin position="476"/>
        <end position="614"/>
    </location>
</feature>
<organism evidence="11 12">
    <name type="scientific">Pseudomonas abyssi</name>
    <dbReference type="NCBI Taxonomy" id="170540"/>
    <lineage>
        <taxon>Bacteria</taxon>
        <taxon>Pseudomonadati</taxon>
        <taxon>Pseudomonadota</taxon>
        <taxon>Gammaproteobacteria</taxon>
        <taxon>Pseudomonadales</taxon>
        <taxon>Pseudomonadaceae</taxon>
        <taxon>Pseudomonas</taxon>
    </lineage>
</organism>
<evidence type="ECO:0000313" key="12">
    <source>
        <dbReference type="Proteomes" id="UP000242313"/>
    </source>
</evidence>
<dbReference type="PANTHER" id="PTHR45138">
    <property type="entry name" value="REGULATORY COMPONENTS OF SENSORY TRANSDUCTION SYSTEM"/>
    <property type="match status" value="1"/>
</dbReference>
<keyword evidence="12" id="KW-1185">Reference proteome</keyword>
<dbReference type="GO" id="GO:1902201">
    <property type="term" value="P:negative regulation of bacterial-type flagellum-dependent cell motility"/>
    <property type="evidence" value="ECO:0007669"/>
    <property type="project" value="TreeGrafter"/>
</dbReference>
<dbReference type="NCBIfam" id="TIGR00229">
    <property type="entry name" value="sensory_box"/>
    <property type="match status" value="1"/>
</dbReference>